<dbReference type="AlphaFoldDB" id="A0AAD6VAJ2"/>
<sequence>MDGNSTKPTLPPELFDWIIGQIHDDLSLLLTCSLVCRSWLASSRYHIFRYKVVTLRPRNVQAFVRLITSPSSTIHPYIHAIELVSSDTLRDGYNSQWLDSVIHTLASLPCVAEVLIENMDWGHINSSTKSTLLTGFRAITRLELRASDFESVSHLVQLICSKPSLQILNCDNLGWVDPFSEVPPDSIPQTVPLMLHSLRLRDCYQRDILDWLASNDALPPIHHIHFGSIHPEDTHSIGRFLQRLGSSLWTLQLQFWSLDPGGDAEDFCTRVNLAHNSALHTIILDKFIHYSTHSFSSAVGWIPQLMSSVLSLKEFSFGVAIRDVAELYSDLGDDDPIDWSGLDNLFCHPRFLCLKSVRFWISGGVEFNRAMYAITAFLPRSSERKMLQFNDGTPRLLD</sequence>
<dbReference type="Proteomes" id="UP001219525">
    <property type="component" value="Unassembled WGS sequence"/>
</dbReference>
<proteinExistence type="predicted"/>
<comment type="caution">
    <text evidence="1">The sequence shown here is derived from an EMBL/GenBank/DDBJ whole genome shotgun (WGS) entry which is preliminary data.</text>
</comment>
<protein>
    <recommendedName>
        <fullName evidence="3">F-box domain-containing protein</fullName>
    </recommendedName>
</protein>
<gene>
    <name evidence="1" type="ORF">GGX14DRAFT_655500</name>
</gene>
<dbReference type="Gene3D" id="3.80.10.10">
    <property type="entry name" value="Ribonuclease Inhibitor"/>
    <property type="match status" value="1"/>
</dbReference>
<dbReference type="SUPFAM" id="SSF52047">
    <property type="entry name" value="RNI-like"/>
    <property type="match status" value="1"/>
</dbReference>
<accession>A0AAD6VAJ2</accession>
<keyword evidence="2" id="KW-1185">Reference proteome</keyword>
<evidence type="ECO:0000313" key="1">
    <source>
        <dbReference type="EMBL" id="KAJ7201604.1"/>
    </source>
</evidence>
<organism evidence="1 2">
    <name type="scientific">Mycena pura</name>
    <dbReference type="NCBI Taxonomy" id="153505"/>
    <lineage>
        <taxon>Eukaryota</taxon>
        <taxon>Fungi</taxon>
        <taxon>Dikarya</taxon>
        <taxon>Basidiomycota</taxon>
        <taxon>Agaricomycotina</taxon>
        <taxon>Agaricomycetes</taxon>
        <taxon>Agaricomycetidae</taxon>
        <taxon>Agaricales</taxon>
        <taxon>Marasmiineae</taxon>
        <taxon>Mycenaceae</taxon>
        <taxon>Mycena</taxon>
    </lineage>
</organism>
<dbReference type="EMBL" id="JARJCW010000058">
    <property type="protein sequence ID" value="KAJ7201604.1"/>
    <property type="molecule type" value="Genomic_DNA"/>
</dbReference>
<dbReference type="InterPro" id="IPR032675">
    <property type="entry name" value="LRR_dom_sf"/>
</dbReference>
<evidence type="ECO:0008006" key="3">
    <source>
        <dbReference type="Google" id="ProtNLM"/>
    </source>
</evidence>
<reference evidence="1" key="1">
    <citation type="submission" date="2023-03" db="EMBL/GenBank/DDBJ databases">
        <title>Massive genome expansion in bonnet fungi (Mycena s.s.) driven by repeated elements and novel gene families across ecological guilds.</title>
        <authorList>
            <consortium name="Lawrence Berkeley National Laboratory"/>
            <person name="Harder C.B."/>
            <person name="Miyauchi S."/>
            <person name="Viragh M."/>
            <person name="Kuo A."/>
            <person name="Thoen E."/>
            <person name="Andreopoulos B."/>
            <person name="Lu D."/>
            <person name="Skrede I."/>
            <person name="Drula E."/>
            <person name="Henrissat B."/>
            <person name="Morin E."/>
            <person name="Kohler A."/>
            <person name="Barry K."/>
            <person name="LaButti K."/>
            <person name="Morin E."/>
            <person name="Salamov A."/>
            <person name="Lipzen A."/>
            <person name="Mereny Z."/>
            <person name="Hegedus B."/>
            <person name="Baldrian P."/>
            <person name="Stursova M."/>
            <person name="Weitz H."/>
            <person name="Taylor A."/>
            <person name="Grigoriev I.V."/>
            <person name="Nagy L.G."/>
            <person name="Martin F."/>
            <person name="Kauserud H."/>
        </authorList>
    </citation>
    <scope>NUCLEOTIDE SEQUENCE</scope>
    <source>
        <strain evidence="1">9144</strain>
    </source>
</reference>
<name>A0AAD6VAJ2_9AGAR</name>
<evidence type="ECO:0000313" key="2">
    <source>
        <dbReference type="Proteomes" id="UP001219525"/>
    </source>
</evidence>